<dbReference type="Proteomes" id="UP000018208">
    <property type="component" value="Unassembled WGS sequence"/>
</dbReference>
<evidence type="ECO:0000313" key="3">
    <source>
        <dbReference type="Proteomes" id="UP000018208"/>
    </source>
</evidence>
<comment type="caution">
    <text evidence="2">The sequence shown here is derived from an EMBL/GenBank/DDBJ whole genome shotgun (WGS) entry which is preliminary data.</text>
</comment>
<keyword evidence="1" id="KW-0732">Signal</keyword>
<keyword evidence="3" id="KW-1185">Reference proteome</keyword>
<reference evidence="2 3" key="1">
    <citation type="journal article" date="2014" name="PLoS Genet.">
        <title>The Genome of Spironucleus salmonicida Highlights a Fish Pathogen Adapted to Fluctuating Environments.</title>
        <authorList>
            <person name="Xu F."/>
            <person name="Jerlstrom-Hultqvist J."/>
            <person name="Einarsson E."/>
            <person name="Astvaldsson A."/>
            <person name="Svard S.G."/>
            <person name="Andersson J.O."/>
        </authorList>
    </citation>
    <scope>NUCLEOTIDE SEQUENCE [LARGE SCALE GENOMIC DNA]</scope>
    <source>
        <strain evidence="2 3">ATCC 50377</strain>
    </source>
</reference>
<dbReference type="InterPro" id="IPR027417">
    <property type="entry name" value="P-loop_NTPase"/>
</dbReference>
<organism evidence="2 3">
    <name type="scientific">Spironucleus salmonicida</name>
    <dbReference type="NCBI Taxonomy" id="348837"/>
    <lineage>
        <taxon>Eukaryota</taxon>
        <taxon>Metamonada</taxon>
        <taxon>Diplomonadida</taxon>
        <taxon>Hexamitidae</taxon>
        <taxon>Hexamitinae</taxon>
        <taxon>Spironucleus</taxon>
    </lineage>
</organism>
<evidence type="ECO:0000313" key="2">
    <source>
        <dbReference type="EMBL" id="KAH0577747.1"/>
    </source>
</evidence>
<proteinExistence type="predicted"/>
<feature type="signal peptide" evidence="1">
    <location>
        <begin position="1"/>
        <end position="21"/>
    </location>
</feature>
<evidence type="ECO:0000256" key="1">
    <source>
        <dbReference type="SAM" id="SignalP"/>
    </source>
</evidence>
<dbReference type="GeneID" id="94295124"/>
<dbReference type="KEGG" id="ssao:94295124"/>
<name>A0A9P8S2K6_9EUKA</name>
<protein>
    <recommendedName>
        <fullName evidence="4">Signal recognition particle receptor subunit beta</fullName>
    </recommendedName>
</protein>
<dbReference type="EMBL" id="AUWU02000001">
    <property type="protein sequence ID" value="KAH0577747.1"/>
    <property type="molecule type" value="Genomic_DNA"/>
</dbReference>
<feature type="chain" id="PRO_5040107773" description="Signal recognition particle receptor subunit beta" evidence="1">
    <location>
        <begin position="22"/>
        <end position="189"/>
    </location>
</feature>
<accession>A0A9P8S2K6</accession>
<dbReference type="AlphaFoldDB" id="A0A9P8S2K6"/>
<dbReference type="RefSeq" id="XP_067768520.1">
    <property type="nucleotide sequence ID" value="XM_067905038.1"/>
</dbReference>
<evidence type="ECO:0008006" key="4">
    <source>
        <dbReference type="Google" id="ProtNLM"/>
    </source>
</evidence>
<sequence>MQSKNTLLVLIFSIGVVLIYSKLPTKCEFVLTIMGDKGVGKTKLFYALTNQVNVDTLPSLQSTKFNYILPVTGRLGIVHDFHYSYSLWPKQSDSILYNSIMNILIIRDDMSYMEALFKKNISIRKGLTYFLVGKITQQQVEDKYRDIFQQLRAKQSQINHELQHIACVKGQINYDVEIQDLVKLIQSTM</sequence>
<dbReference type="SUPFAM" id="SSF52540">
    <property type="entry name" value="P-loop containing nucleoside triphosphate hydrolases"/>
    <property type="match status" value="2"/>
</dbReference>
<gene>
    <name evidence="2" type="ORF">SS50377_21101</name>
</gene>